<sequence>MPSYHHSPLPEGSIRLLRLLPHRDESSRVECRLSVCDLLDSGTAHPFDALSYTWGSGDSPKFILIDNREYGVGENLHAALMHLRDGFVDRIVWVDALCIDQTNTEEKSQQVQSMAKIYAKASRVIIWLGEAAATSDQALEDIRMSSNQQSPPLGKTNKQAILDHLLKWTWFERIWVLQEVAAARHVLVKCGHTEIDGHAFGSGLDALKPLYDDHPNLRGLIPPIAYLIRNAIFRPRFNSIQPGRDRFSLSIRPLAELVDMFHTRKATERLDRVYALLGMCTDDPGAASLLADYGASWETVFQKLVAFSLSNRMSVETWDGKEVAVISGKGCVLGEVSDVEGDTITWKNTREGRSQSFTPPASAKSIQQRDVICLLQGASRPTIIRLHSDYSAIIRIAVPLMDDSDVPNTKWSEHRESITSFPDDFLLIWDWHTSREHAEEYKDFRSRQGLSDHRMQSHKDLDRATRWWTMGRVLESAKRSEEAVKKFQKSVGIGEMALRGADNWESSPASQGAWGDLLVEERCGWVPLLYAAEKGYEAVLQQLLDKGAAVDVVDHDGRTPLSWAARNGREAVVRQLLDKGAAVDMADRDGRTPLWWAARNGDEAVVRRLLDKGAAVDVADGDGRTPLWWAAWNGHEAVVRQLLDKG</sequence>
<organism evidence="3 4">
    <name type="scientific">Staphylotrichum tortipilum</name>
    <dbReference type="NCBI Taxonomy" id="2831512"/>
    <lineage>
        <taxon>Eukaryota</taxon>
        <taxon>Fungi</taxon>
        <taxon>Dikarya</taxon>
        <taxon>Ascomycota</taxon>
        <taxon>Pezizomycotina</taxon>
        <taxon>Sordariomycetes</taxon>
        <taxon>Sordariomycetidae</taxon>
        <taxon>Sordariales</taxon>
        <taxon>Chaetomiaceae</taxon>
        <taxon>Staphylotrichum</taxon>
    </lineage>
</organism>
<reference evidence="3" key="2">
    <citation type="submission" date="2023-05" db="EMBL/GenBank/DDBJ databases">
        <authorList>
            <consortium name="Lawrence Berkeley National Laboratory"/>
            <person name="Steindorff A."/>
            <person name="Hensen N."/>
            <person name="Bonometti L."/>
            <person name="Westerberg I."/>
            <person name="Brannstrom I.O."/>
            <person name="Guillou S."/>
            <person name="Cros-Aarteil S."/>
            <person name="Calhoun S."/>
            <person name="Haridas S."/>
            <person name="Kuo A."/>
            <person name="Mondo S."/>
            <person name="Pangilinan J."/>
            <person name="Riley R."/>
            <person name="Labutti K."/>
            <person name="Andreopoulos B."/>
            <person name="Lipzen A."/>
            <person name="Chen C."/>
            <person name="Yanf M."/>
            <person name="Daum C."/>
            <person name="Ng V."/>
            <person name="Clum A."/>
            <person name="Ohm R."/>
            <person name="Martin F."/>
            <person name="Silar P."/>
            <person name="Natvig D."/>
            <person name="Lalanne C."/>
            <person name="Gautier V."/>
            <person name="Ament-Velasquez S.L."/>
            <person name="Kruys A."/>
            <person name="Hutchinson M.I."/>
            <person name="Powell A.J."/>
            <person name="Barry K."/>
            <person name="Miller A.N."/>
            <person name="Grigoriev I.V."/>
            <person name="Debuchy R."/>
            <person name="Gladieux P."/>
            <person name="Thoren M.H."/>
            <person name="Johannesson H."/>
        </authorList>
    </citation>
    <scope>NUCLEOTIDE SEQUENCE</scope>
    <source>
        <strain evidence="3">CBS 103.79</strain>
    </source>
</reference>
<dbReference type="PROSITE" id="PS50297">
    <property type="entry name" value="ANK_REP_REGION"/>
    <property type="match status" value="4"/>
</dbReference>
<gene>
    <name evidence="3" type="ORF">C8A05DRAFT_20565</name>
</gene>
<dbReference type="SUPFAM" id="SSF48403">
    <property type="entry name" value="Ankyrin repeat"/>
    <property type="match status" value="1"/>
</dbReference>
<dbReference type="Pfam" id="PF00023">
    <property type="entry name" value="Ank"/>
    <property type="match status" value="1"/>
</dbReference>
<reference evidence="3" key="1">
    <citation type="journal article" date="2023" name="Mol. Phylogenet. Evol.">
        <title>Genome-scale phylogeny and comparative genomics of the fungal order Sordariales.</title>
        <authorList>
            <person name="Hensen N."/>
            <person name="Bonometti L."/>
            <person name="Westerberg I."/>
            <person name="Brannstrom I.O."/>
            <person name="Guillou S."/>
            <person name="Cros-Aarteil S."/>
            <person name="Calhoun S."/>
            <person name="Haridas S."/>
            <person name="Kuo A."/>
            <person name="Mondo S."/>
            <person name="Pangilinan J."/>
            <person name="Riley R."/>
            <person name="LaButti K."/>
            <person name="Andreopoulos B."/>
            <person name="Lipzen A."/>
            <person name="Chen C."/>
            <person name="Yan M."/>
            <person name="Daum C."/>
            <person name="Ng V."/>
            <person name="Clum A."/>
            <person name="Steindorff A."/>
            <person name="Ohm R.A."/>
            <person name="Martin F."/>
            <person name="Silar P."/>
            <person name="Natvig D.O."/>
            <person name="Lalanne C."/>
            <person name="Gautier V."/>
            <person name="Ament-Velasquez S.L."/>
            <person name="Kruys A."/>
            <person name="Hutchinson M.I."/>
            <person name="Powell A.J."/>
            <person name="Barry K."/>
            <person name="Miller A.N."/>
            <person name="Grigoriev I.V."/>
            <person name="Debuchy R."/>
            <person name="Gladieux P."/>
            <person name="Hiltunen Thoren M."/>
            <person name="Johannesson H."/>
        </authorList>
    </citation>
    <scope>NUCLEOTIDE SEQUENCE</scope>
    <source>
        <strain evidence="3">CBS 103.79</strain>
    </source>
</reference>
<name>A0AAN6M8L9_9PEZI</name>
<feature type="non-terminal residue" evidence="3">
    <location>
        <position position="646"/>
    </location>
</feature>
<evidence type="ECO:0000259" key="2">
    <source>
        <dbReference type="Pfam" id="PF06985"/>
    </source>
</evidence>
<dbReference type="InterPro" id="IPR002110">
    <property type="entry name" value="Ankyrin_rpt"/>
</dbReference>
<dbReference type="InterPro" id="IPR052895">
    <property type="entry name" value="HetReg/Transcr_Mod"/>
</dbReference>
<dbReference type="PANTHER" id="PTHR24148">
    <property type="entry name" value="ANKYRIN REPEAT DOMAIN-CONTAINING PROTEIN 39 HOMOLOG-RELATED"/>
    <property type="match status" value="1"/>
</dbReference>
<dbReference type="Pfam" id="PF06985">
    <property type="entry name" value="HET"/>
    <property type="match status" value="1"/>
</dbReference>
<feature type="repeat" description="ANK" evidence="1">
    <location>
        <begin position="556"/>
        <end position="588"/>
    </location>
</feature>
<dbReference type="AlphaFoldDB" id="A0AAN6M8L9"/>
<dbReference type="EMBL" id="MU856630">
    <property type="protein sequence ID" value="KAK3896460.1"/>
    <property type="molecule type" value="Genomic_DNA"/>
</dbReference>
<dbReference type="Gene3D" id="1.25.40.20">
    <property type="entry name" value="Ankyrin repeat-containing domain"/>
    <property type="match status" value="2"/>
</dbReference>
<proteinExistence type="predicted"/>
<feature type="domain" description="Heterokaryon incompatibility" evidence="2">
    <location>
        <begin position="47"/>
        <end position="179"/>
    </location>
</feature>
<evidence type="ECO:0000313" key="4">
    <source>
        <dbReference type="Proteomes" id="UP001303889"/>
    </source>
</evidence>
<dbReference type="InterPro" id="IPR010730">
    <property type="entry name" value="HET"/>
</dbReference>
<dbReference type="InterPro" id="IPR036770">
    <property type="entry name" value="Ankyrin_rpt-contain_sf"/>
</dbReference>
<comment type="caution">
    <text evidence="3">The sequence shown here is derived from an EMBL/GenBank/DDBJ whole genome shotgun (WGS) entry which is preliminary data.</text>
</comment>
<dbReference type="PROSITE" id="PS50088">
    <property type="entry name" value="ANK_REPEAT"/>
    <property type="match status" value="4"/>
</dbReference>
<dbReference type="PANTHER" id="PTHR24148:SF78">
    <property type="entry name" value="HETEROKARYON INCOMPATIBILITY DOMAIN-CONTAINING PROTEIN"/>
    <property type="match status" value="1"/>
</dbReference>
<dbReference type="Pfam" id="PF12796">
    <property type="entry name" value="Ank_2"/>
    <property type="match status" value="1"/>
</dbReference>
<evidence type="ECO:0000256" key="1">
    <source>
        <dbReference type="PROSITE-ProRule" id="PRU00023"/>
    </source>
</evidence>
<keyword evidence="4" id="KW-1185">Reference proteome</keyword>
<feature type="repeat" description="ANK" evidence="1">
    <location>
        <begin position="589"/>
        <end position="621"/>
    </location>
</feature>
<dbReference type="SMART" id="SM00248">
    <property type="entry name" value="ANK"/>
    <property type="match status" value="4"/>
</dbReference>
<accession>A0AAN6M8L9</accession>
<feature type="repeat" description="ANK" evidence="1">
    <location>
        <begin position="523"/>
        <end position="555"/>
    </location>
</feature>
<protein>
    <recommendedName>
        <fullName evidence="2">Heterokaryon incompatibility domain-containing protein</fullName>
    </recommendedName>
</protein>
<evidence type="ECO:0000313" key="3">
    <source>
        <dbReference type="EMBL" id="KAK3896460.1"/>
    </source>
</evidence>
<feature type="repeat" description="ANK" evidence="1">
    <location>
        <begin position="622"/>
        <end position="646"/>
    </location>
</feature>
<dbReference type="Proteomes" id="UP001303889">
    <property type="component" value="Unassembled WGS sequence"/>
</dbReference>
<keyword evidence="1" id="KW-0040">ANK repeat</keyword>